<keyword evidence="3" id="KW-1185">Reference proteome</keyword>
<evidence type="ECO:0000313" key="3">
    <source>
        <dbReference type="Proteomes" id="UP001295444"/>
    </source>
</evidence>
<dbReference type="Proteomes" id="UP001295444">
    <property type="component" value="Chromosome 06"/>
</dbReference>
<name>A0AAD1WET6_PELCU</name>
<reference evidence="2" key="1">
    <citation type="submission" date="2022-03" db="EMBL/GenBank/DDBJ databases">
        <authorList>
            <person name="Alioto T."/>
            <person name="Alioto T."/>
            <person name="Gomez Garrido J."/>
        </authorList>
    </citation>
    <scope>NUCLEOTIDE SEQUENCE</scope>
</reference>
<sequence>MRKACMERTWRQAIEIYNNLSHLTLQAWRTPRYAIDGNTEATIRTPQDDQAFQEALDLPRIPIPDWMECPVNERFTGMPTRRTIQQGPGAPYAPLRQTKPEE</sequence>
<dbReference type="AlphaFoldDB" id="A0AAD1WET6"/>
<evidence type="ECO:0000313" key="2">
    <source>
        <dbReference type="EMBL" id="CAH2302025.1"/>
    </source>
</evidence>
<protein>
    <submittedName>
        <fullName evidence="2">Uncharacterized protein</fullName>
    </submittedName>
</protein>
<dbReference type="EMBL" id="OW240917">
    <property type="protein sequence ID" value="CAH2302025.1"/>
    <property type="molecule type" value="Genomic_DNA"/>
</dbReference>
<feature type="region of interest" description="Disordered" evidence="1">
    <location>
        <begin position="79"/>
        <end position="102"/>
    </location>
</feature>
<organism evidence="2 3">
    <name type="scientific">Pelobates cultripes</name>
    <name type="common">Western spadefoot toad</name>
    <dbReference type="NCBI Taxonomy" id="61616"/>
    <lineage>
        <taxon>Eukaryota</taxon>
        <taxon>Metazoa</taxon>
        <taxon>Chordata</taxon>
        <taxon>Craniata</taxon>
        <taxon>Vertebrata</taxon>
        <taxon>Euteleostomi</taxon>
        <taxon>Amphibia</taxon>
        <taxon>Batrachia</taxon>
        <taxon>Anura</taxon>
        <taxon>Pelobatoidea</taxon>
        <taxon>Pelobatidae</taxon>
        <taxon>Pelobates</taxon>
    </lineage>
</organism>
<accession>A0AAD1WET6</accession>
<evidence type="ECO:0000256" key="1">
    <source>
        <dbReference type="SAM" id="MobiDB-lite"/>
    </source>
</evidence>
<gene>
    <name evidence="2" type="ORF">PECUL_23A050614</name>
</gene>
<proteinExistence type="predicted"/>